<feature type="transmembrane region" description="Helical" evidence="1">
    <location>
        <begin position="12"/>
        <end position="34"/>
    </location>
</feature>
<keyword evidence="1" id="KW-1133">Transmembrane helix</keyword>
<dbReference type="Proteomes" id="UP001500392">
    <property type="component" value="Unassembled WGS sequence"/>
</dbReference>
<keyword evidence="1" id="KW-0472">Membrane</keyword>
<sequence length="137" mass="14897">MRFSIGTQMRKLLIFFAAGCLGALINSLAIWLLGDQGITARLGIAIAPNLTPSWLYPRIVWGGIWGLLFILPMLASRPFSKGLVLSLFPTAVQLLLIFPQAYKGLGGIELGLYTPILVLVINAVWGVATALTIRYAR</sequence>
<keyword evidence="3" id="KW-1185">Reference proteome</keyword>
<reference evidence="3" key="1">
    <citation type="journal article" date="2019" name="Int. J. Syst. Evol. Microbiol.">
        <title>The Global Catalogue of Microorganisms (GCM) 10K type strain sequencing project: providing services to taxonomists for standard genome sequencing and annotation.</title>
        <authorList>
            <consortium name="The Broad Institute Genomics Platform"/>
            <consortium name="The Broad Institute Genome Sequencing Center for Infectious Disease"/>
            <person name="Wu L."/>
            <person name="Ma J."/>
        </authorList>
    </citation>
    <scope>NUCLEOTIDE SEQUENCE [LARGE SCALE GENOMIC DNA]</scope>
    <source>
        <strain evidence="3">JCM 17304</strain>
    </source>
</reference>
<evidence type="ECO:0000256" key="1">
    <source>
        <dbReference type="SAM" id="Phobius"/>
    </source>
</evidence>
<gene>
    <name evidence="2" type="ORF">GCM10022414_12610</name>
</gene>
<feature type="transmembrane region" description="Helical" evidence="1">
    <location>
        <begin position="113"/>
        <end position="133"/>
    </location>
</feature>
<proteinExistence type="predicted"/>
<dbReference type="EMBL" id="BAABDM010000002">
    <property type="protein sequence ID" value="GAA4090889.1"/>
    <property type="molecule type" value="Genomic_DNA"/>
</dbReference>
<feature type="transmembrane region" description="Helical" evidence="1">
    <location>
        <begin position="82"/>
        <end position="101"/>
    </location>
</feature>
<evidence type="ECO:0000313" key="2">
    <source>
        <dbReference type="EMBL" id="GAA4090889.1"/>
    </source>
</evidence>
<accession>A0ABP7WKL0</accession>
<name>A0ABP7WKL0_9GAMM</name>
<protein>
    <submittedName>
        <fullName evidence="2">Uncharacterized protein</fullName>
    </submittedName>
</protein>
<feature type="transmembrane region" description="Helical" evidence="1">
    <location>
        <begin position="54"/>
        <end position="75"/>
    </location>
</feature>
<keyword evidence="1" id="KW-0812">Transmembrane</keyword>
<evidence type="ECO:0000313" key="3">
    <source>
        <dbReference type="Proteomes" id="UP001500392"/>
    </source>
</evidence>
<organism evidence="2 3">
    <name type="scientific">Zhongshania borealis</name>
    <dbReference type="NCBI Taxonomy" id="889488"/>
    <lineage>
        <taxon>Bacteria</taxon>
        <taxon>Pseudomonadati</taxon>
        <taxon>Pseudomonadota</taxon>
        <taxon>Gammaproteobacteria</taxon>
        <taxon>Cellvibrionales</taxon>
        <taxon>Spongiibacteraceae</taxon>
        <taxon>Zhongshania</taxon>
    </lineage>
</organism>
<comment type="caution">
    <text evidence="2">The sequence shown here is derived from an EMBL/GenBank/DDBJ whole genome shotgun (WGS) entry which is preliminary data.</text>
</comment>